<dbReference type="PROSITE" id="PS01124">
    <property type="entry name" value="HTH_ARAC_FAMILY_2"/>
    <property type="match status" value="1"/>
</dbReference>
<keyword evidence="2" id="KW-0238">DNA-binding</keyword>
<evidence type="ECO:0000256" key="1">
    <source>
        <dbReference type="ARBA" id="ARBA00023015"/>
    </source>
</evidence>
<dbReference type="SUPFAM" id="SSF46689">
    <property type="entry name" value="Homeodomain-like"/>
    <property type="match status" value="1"/>
</dbReference>
<feature type="domain" description="HTH araC/xylS-type" evidence="4">
    <location>
        <begin position="229"/>
        <end position="326"/>
    </location>
</feature>
<proteinExistence type="predicted"/>
<dbReference type="InterPro" id="IPR032687">
    <property type="entry name" value="AraC-type_N"/>
</dbReference>
<dbReference type="eggNOG" id="COG2207">
    <property type="taxonomic scope" value="Bacteria"/>
</dbReference>
<reference evidence="5 6" key="1">
    <citation type="journal article" date="2010" name="J. Bacteriol.">
        <title>Genome sequence of the oligotrophic marine Gammaproteobacterium HTCC2143, isolated from the Oregon Coast.</title>
        <authorList>
            <person name="Oh H.M."/>
            <person name="Kang I."/>
            <person name="Ferriera S."/>
            <person name="Giovannoni S.J."/>
            <person name="Cho J.C."/>
        </authorList>
    </citation>
    <scope>NUCLEOTIDE SEQUENCE [LARGE SCALE GENOMIC DNA]</scope>
    <source>
        <strain evidence="5 6">HTCC2143</strain>
    </source>
</reference>
<keyword evidence="3" id="KW-0804">Transcription</keyword>
<dbReference type="InterPro" id="IPR018060">
    <property type="entry name" value="HTH_AraC"/>
</dbReference>
<dbReference type="EMBL" id="AAVT01000001">
    <property type="protein sequence ID" value="EAW32449.1"/>
    <property type="molecule type" value="Genomic_DNA"/>
</dbReference>
<dbReference type="STRING" id="247633.GP2143_14376"/>
<organism evidence="5 6">
    <name type="scientific">marine gamma proteobacterium HTCC2143</name>
    <dbReference type="NCBI Taxonomy" id="247633"/>
    <lineage>
        <taxon>Bacteria</taxon>
        <taxon>Pseudomonadati</taxon>
        <taxon>Pseudomonadota</taxon>
        <taxon>Gammaproteobacteria</taxon>
        <taxon>Cellvibrionales</taxon>
        <taxon>Spongiibacteraceae</taxon>
        <taxon>BD1-7 clade</taxon>
    </lineage>
</organism>
<keyword evidence="6" id="KW-1185">Reference proteome</keyword>
<dbReference type="GO" id="GO:0003700">
    <property type="term" value="F:DNA-binding transcription factor activity"/>
    <property type="evidence" value="ECO:0007669"/>
    <property type="project" value="InterPro"/>
</dbReference>
<sequence>MHSMYFGILRSLLGKIGISEQQLLNNTALTVADTQSDVSFTAKQLNTLCANALHLSKDIQLGLKVGSQFDLPSQGIFGYALMTSSTVGDALKLLVRYNRVILPSITIELKSNEGRTEVLARADYLPFELERFYCELLYAAIVNSRHILFDAPQTDFKLELDYAAPADKTTYEKVFGPKIHFNSAKRSLSFSDGSLTTPISTANPLTQDILQRECDRLLPLESHRGIIAARVQHELLQSGSEFPNCATMAKKLHMSESTLQRHLTKEGFRFQQLLDKVRYRLANEYLVGSALPVVEIACLLGFSDTTNFRRAFKRWSGMTPSQIRERGR</sequence>
<comment type="caution">
    <text evidence="5">The sequence shown here is derived from an EMBL/GenBank/DDBJ whole genome shotgun (WGS) entry which is preliminary data.</text>
</comment>
<protein>
    <submittedName>
        <fullName evidence="5">Transcriptional regulator OruR</fullName>
    </submittedName>
</protein>
<gene>
    <name evidence="5" type="ORF">GP2143_14376</name>
</gene>
<dbReference type="OrthoDB" id="6816069at2"/>
<dbReference type="PANTHER" id="PTHR47894">
    <property type="entry name" value="HTH-TYPE TRANSCRIPTIONAL REGULATOR GADX"/>
    <property type="match status" value="1"/>
</dbReference>
<dbReference type="Pfam" id="PF12625">
    <property type="entry name" value="Arabinose_bd"/>
    <property type="match status" value="1"/>
</dbReference>
<dbReference type="InterPro" id="IPR020449">
    <property type="entry name" value="Tscrpt_reg_AraC-type_HTH"/>
</dbReference>
<dbReference type="GO" id="GO:0005829">
    <property type="term" value="C:cytosol"/>
    <property type="evidence" value="ECO:0007669"/>
    <property type="project" value="TreeGrafter"/>
</dbReference>
<dbReference type="GO" id="GO:0000976">
    <property type="term" value="F:transcription cis-regulatory region binding"/>
    <property type="evidence" value="ECO:0007669"/>
    <property type="project" value="TreeGrafter"/>
</dbReference>
<dbReference type="InterPro" id="IPR009057">
    <property type="entry name" value="Homeodomain-like_sf"/>
</dbReference>
<dbReference type="Gene3D" id="1.10.10.60">
    <property type="entry name" value="Homeodomain-like"/>
    <property type="match status" value="1"/>
</dbReference>
<dbReference type="Pfam" id="PF12833">
    <property type="entry name" value="HTH_18"/>
    <property type="match status" value="1"/>
</dbReference>
<dbReference type="SMART" id="SM00342">
    <property type="entry name" value="HTH_ARAC"/>
    <property type="match status" value="1"/>
</dbReference>
<name>A0Y8J5_9GAMM</name>
<evidence type="ECO:0000256" key="2">
    <source>
        <dbReference type="ARBA" id="ARBA00023125"/>
    </source>
</evidence>
<dbReference type="PANTHER" id="PTHR47894:SF1">
    <property type="entry name" value="HTH-TYPE TRANSCRIPTIONAL REGULATOR VQSM"/>
    <property type="match status" value="1"/>
</dbReference>
<dbReference type="AlphaFoldDB" id="A0Y8J5"/>
<accession>A0Y8J5</accession>
<dbReference type="Proteomes" id="UP000004931">
    <property type="component" value="Unassembled WGS sequence"/>
</dbReference>
<evidence type="ECO:0000313" key="6">
    <source>
        <dbReference type="Proteomes" id="UP000004931"/>
    </source>
</evidence>
<evidence type="ECO:0000256" key="3">
    <source>
        <dbReference type="ARBA" id="ARBA00023163"/>
    </source>
</evidence>
<evidence type="ECO:0000313" key="5">
    <source>
        <dbReference type="EMBL" id="EAW32449.1"/>
    </source>
</evidence>
<evidence type="ECO:0000259" key="4">
    <source>
        <dbReference type="PROSITE" id="PS01124"/>
    </source>
</evidence>
<dbReference type="PRINTS" id="PR00032">
    <property type="entry name" value="HTHARAC"/>
</dbReference>
<keyword evidence="1" id="KW-0805">Transcription regulation</keyword>